<dbReference type="PANTHER" id="PTHR30461">
    <property type="entry name" value="DNA-INVERTASE FROM LAMBDOID PROPHAGE"/>
    <property type="match status" value="1"/>
</dbReference>
<sequence length="514" mass="58406">MTKHFLYARKSTDVEDKQVRSIEDQLAVLRALAKEQNLSIAQELIEKQSAKMPGRPVFNEMMERIEKGEAQGILCWKLDRLARNPVDSGRVSWLLQQGVIQNIQTHDRSFLPTDNALMTSVEFGMATQYILDLKANTKRGLYAKAKRGDYPGNAPIGYLNDTRIKQVAVDKKKSKAVKRVFELYAEGNWRLEDAANFLAENGVKTKGGKPIKRDQASYLLSNPFYYGNFRYGGELYEGNHEPIVTKQLFDKVQAALHARSKPPKNSHNSPQVLCGLIRCGTCGMGITAERKTKYQKNGNIHHYTYYRCSRKNKAVKCSEPPIREELLDKQLSNLLQPYKMSPDWATEISKMSDKDEREAVQSASTIVQGYKAEIQAISQKLQRLLTAYLDQDIEREIYRSEKADLLSRKKSLEEKMSQVAKGVSAWVEPLRDWLKDAQMLNEIKEDAPLSLKKSFAKKIFGLNLTLHAREARGVAEIQWASVAEAHQKTGKVEPCLLLVSIYDAFITYFSRNSG</sequence>
<dbReference type="Gene3D" id="3.40.50.1390">
    <property type="entry name" value="Resolvase, N-terminal catalytic domain"/>
    <property type="match status" value="1"/>
</dbReference>
<dbReference type="Proteomes" id="UP000034531">
    <property type="component" value="Unassembled WGS sequence"/>
</dbReference>
<dbReference type="Pfam" id="PF00239">
    <property type="entry name" value="Resolvase"/>
    <property type="match status" value="1"/>
</dbReference>
<evidence type="ECO:0000256" key="1">
    <source>
        <dbReference type="SAM" id="Coils"/>
    </source>
</evidence>
<feature type="coiled-coil region" evidence="1">
    <location>
        <begin position="367"/>
        <end position="415"/>
    </location>
</feature>
<dbReference type="GO" id="GO:0000150">
    <property type="term" value="F:DNA strand exchange activity"/>
    <property type="evidence" value="ECO:0007669"/>
    <property type="project" value="InterPro"/>
</dbReference>
<protein>
    <submittedName>
        <fullName evidence="4">Recombinase</fullName>
    </submittedName>
</protein>
<dbReference type="InterPro" id="IPR050639">
    <property type="entry name" value="SSR_resolvase"/>
</dbReference>
<dbReference type="InterPro" id="IPR038109">
    <property type="entry name" value="DNA_bind_recomb_sf"/>
</dbReference>
<dbReference type="EMBL" id="LBYI01000035">
    <property type="protein sequence ID" value="KKR48814.1"/>
    <property type="molecule type" value="Genomic_DNA"/>
</dbReference>
<evidence type="ECO:0000259" key="2">
    <source>
        <dbReference type="PROSITE" id="PS51736"/>
    </source>
</evidence>
<keyword evidence="1" id="KW-0175">Coiled coil</keyword>
<dbReference type="InterPro" id="IPR011109">
    <property type="entry name" value="DNA_bind_recombinase_dom"/>
</dbReference>
<dbReference type="SUPFAM" id="SSF53041">
    <property type="entry name" value="Resolvase-like"/>
    <property type="match status" value="1"/>
</dbReference>
<dbReference type="InterPro" id="IPR025827">
    <property type="entry name" value="Zn_ribbon_recom_dom"/>
</dbReference>
<reference evidence="4 5" key="1">
    <citation type="journal article" date="2015" name="Nature">
        <title>rRNA introns, odd ribosomes, and small enigmatic genomes across a large radiation of phyla.</title>
        <authorList>
            <person name="Brown C.T."/>
            <person name="Hug L.A."/>
            <person name="Thomas B.C."/>
            <person name="Sharon I."/>
            <person name="Castelle C.J."/>
            <person name="Singh A."/>
            <person name="Wilkins M.J."/>
            <person name="Williams K.H."/>
            <person name="Banfield J.F."/>
        </authorList>
    </citation>
    <scope>NUCLEOTIDE SEQUENCE [LARGE SCALE GENOMIC DNA]</scope>
</reference>
<dbReference type="GO" id="GO:0003677">
    <property type="term" value="F:DNA binding"/>
    <property type="evidence" value="ECO:0007669"/>
    <property type="project" value="InterPro"/>
</dbReference>
<dbReference type="CDD" id="cd00338">
    <property type="entry name" value="Ser_Recombinase"/>
    <property type="match status" value="1"/>
</dbReference>
<dbReference type="Pfam" id="PF07508">
    <property type="entry name" value="Recombinase"/>
    <property type="match status" value="1"/>
</dbReference>
<dbReference type="PROSITE" id="PS51737">
    <property type="entry name" value="RECOMBINASE_DNA_BIND"/>
    <property type="match status" value="1"/>
</dbReference>
<dbReference type="Pfam" id="PF13408">
    <property type="entry name" value="Zn_ribbon_recom"/>
    <property type="match status" value="1"/>
</dbReference>
<evidence type="ECO:0000313" key="4">
    <source>
        <dbReference type="EMBL" id="KKR48814.1"/>
    </source>
</evidence>
<dbReference type="InterPro" id="IPR036162">
    <property type="entry name" value="Resolvase-like_N_sf"/>
</dbReference>
<proteinExistence type="predicted"/>
<evidence type="ECO:0000259" key="3">
    <source>
        <dbReference type="PROSITE" id="PS51737"/>
    </source>
</evidence>
<dbReference type="Gene3D" id="3.90.1750.20">
    <property type="entry name" value="Putative Large Serine Recombinase, Chain B, Domain 2"/>
    <property type="match status" value="1"/>
</dbReference>
<accession>A0A0G0R7U5</accession>
<name>A0A0G0R7U5_9BACT</name>
<dbReference type="AlphaFoldDB" id="A0A0G0R7U5"/>
<feature type="domain" description="Resolvase/invertase-type recombinase catalytic" evidence="2">
    <location>
        <begin position="3"/>
        <end position="148"/>
    </location>
</feature>
<feature type="domain" description="Recombinase" evidence="3">
    <location>
        <begin position="155"/>
        <end position="262"/>
    </location>
</feature>
<comment type="caution">
    <text evidence="4">The sequence shown here is derived from an EMBL/GenBank/DDBJ whole genome shotgun (WGS) entry which is preliminary data.</text>
</comment>
<dbReference type="SMART" id="SM00857">
    <property type="entry name" value="Resolvase"/>
    <property type="match status" value="1"/>
</dbReference>
<dbReference type="InterPro" id="IPR006119">
    <property type="entry name" value="Resolv_N"/>
</dbReference>
<organism evidence="4 5">
    <name type="scientific">Candidatus Curtissbacteria bacterium GW2011_GWA1_40_16</name>
    <dbReference type="NCBI Taxonomy" id="1618405"/>
    <lineage>
        <taxon>Bacteria</taxon>
        <taxon>Candidatus Curtissiibacteriota</taxon>
    </lineage>
</organism>
<dbReference type="PROSITE" id="PS51736">
    <property type="entry name" value="RECOMBINASES_3"/>
    <property type="match status" value="1"/>
</dbReference>
<dbReference type="PANTHER" id="PTHR30461:SF23">
    <property type="entry name" value="DNA RECOMBINASE-RELATED"/>
    <property type="match status" value="1"/>
</dbReference>
<evidence type="ECO:0000313" key="5">
    <source>
        <dbReference type="Proteomes" id="UP000034531"/>
    </source>
</evidence>
<gene>
    <name evidence="4" type="ORF">UT84_C0035G0005</name>
</gene>